<accession>A0A395IYJ9</accession>
<comment type="function">
    <text evidence="6">Catalyzes the transfer of a geranyl-geranyl moiety from geranyl-geranyl pyrophosphate to cysteines occuring in specific C-terminal amino acid sequences.</text>
</comment>
<proteinExistence type="inferred from homology"/>
<dbReference type="InterPro" id="IPR002088">
    <property type="entry name" value="Prenyl_trans_a"/>
</dbReference>
<keyword evidence="9" id="KW-1185">Reference proteome</keyword>
<dbReference type="GO" id="GO:0004663">
    <property type="term" value="F:Rab geranylgeranyltransferase activity"/>
    <property type="evidence" value="ECO:0007669"/>
    <property type="project" value="UniProtKB-UniRule"/>
</dbReference>
<organism evidence="8 9">
    <name type="scientific">Monilinia fructigena</name>
    <dbReference type="NCBI Taxonomy" id="38457"/>
    <lineage>
        <taxon>Eukaryota</taxon>
        <taxon>Fungi</taxon>
        <taxon>Dikarya</taxon>
        <taxon>Ascomycota</taxon>
        <taxon>Pezizomycotina</taxon>
        <taxon>Leotiomycetes</taxon>
        <taxon>Helotiales</taxon>
        <taxon>Sclerotiniaceae</taxon>
        <taxon>Monilinia</taxon>
    </lineage>
</organism>
<keyword evidence="4" id="KW-0677">Repeat</keyword>
<sequence length="412" mass="47836">MASHGMPRIATTEQKSIAAQQKERKDIKEYRDLVKLIELKVAERQYTLEVLELTSKLLSKNPEYYTIWNIRRRLLIYGLFSKSSELSSESELQQPSSGLSESSTSGAISPSSISASSEALNTTQVDPHPQTPGKNSTILDLIQADLDFIFPLMLGWPKCYWIWNYRLWLLKQANDRLTADIARGLWQRELVLVGKMLTRDSRNFHGWGYRRTVVSQLEDPKLNGSSMVESEFAYTTRMINAELKNFSAWHNRSKLIPRLLDERQATATERRQFLDDEFDLITKAMWNDAYPYDQSVWFYHQFLMSTLTESVGHAIITPNFSLEDRIEYIKQQLINLRDFLDGGEDCKWVYDALFEYTLAVCKMEERSPERDELQDCSAWLSELRKLDPMRAGRWDGLEISLRSNEIAPESIK</sequence>
<evidence type="ECO:0000313" key="9">
    <source>
        <dbReference type="Proteomes" id="UP000249056"/>
    </source>
</evidence>
<dbReference type="OrthoDB" id="1658at2759"/>
<evidence type="ECO:0000256" key="7">
    <source>
        <dbReference type="SAM" id="MobiDB-lite"/>
    </source>
</evidence>
<evidence type="ECO:0000256" key="1">
    <source>
        <dbReference type="ARBA" id="ARBA00006734"/>
    </source>
</evidence>
<reference evidence="8 9" key="1">
    <citation type="submission" date="2018-06" db="EMBL/GenBank/DDBJ databases">
        <title>Genome Sequence of the Brown Rot Fungal Pathogen Monilinia fructigena.</title>
        <authorList>
            <person name="Landi L."/>
            <person name="De Miccolis Angelini R.M."/>
            <person name="Pollastro S."/>
            <person name="Abate D."/>
            <person name="Faretra F."/>
            <person name="Romanazzi G."/>
        </authorList>
    </citation>
    <scope>NUCLEOTIDE SEQUENCE [LARGE SCALE GENOMIC DNA]</scope>
    <source>
        <strain evidence="8 9">Mfrg269</strain>
    </source>
</reference>
<feature type="region of interest" description="Disordered" evidence="7">
    <location>
        <begin position="91"/>
        <end position="112"/>
    </location>
</feature>
<dbReference type="Gene3D" id="1.25.40.120">
    <property type="entry name" value="Protein prenylyltransferase"/>
    <property type="match status" value="1"/>
</dbReference>
<dbReference type="GO" id="GO:0005968">
    <property type="term" value="C:Rab-protein geranylgeranyltransferase complex"/>
    <property type="evidence" value="ECO:0007669"/>
    <property type="project" value="TreeGrafter"/>
</dbReference>
<keyword evidence="2 6" id="KW-0637">Prenyltransferase</keyword>
<dbReference type="AlphaFoldDB" id="A0A395IYJ9"/>
<dbReference type="SUPFAM" id="SSF48439">
    <property type="entry name" value="Protein prenylyltransferase"/>
    <property type="match status" value="1"/>
</dbReference>
<comment type="similarity">
    <text evidence="1 6">Belongs to the protein prenyltransferase subunit alpha family.</text>
</comment>
<dbReference type="Pfam" id="PF01239">
    <property type="entry name" value="PPTA"/>
    <property type="match status" value="4"/>
</dbReference>
<dbReference type="PROSITE" id="PS51147">
    <property type="entry name" value="PFTA"/>
    <property type="match status" value="4"/>
</dbReference>
<evidence type="ECO:0000256" key="4">
    <source>
        <dbReference type="ARBA" id="ARBA00022737"/>
    </source>
</evidence>
<comment type="caution">
    <text evidence="8">The sequence shown here is derived from an EMBL/GenBank/DDBJ whole genome shotgun (WGS) entry which is preliminary data.</text>
</comment>
<dbReference type="Proteomes" id="UP000249056">
    <property type="component" value="Unassembled WGS sequence"/>
</dbReference>
<evidence type="ECO:0000313" key="8">
    <source>
        <dbReference type="EMBL" id="RAL65330.1"/>
    </source>
</evidence>
<dbReference type="EMBL" id="QKRW01000010">
    <property type="protein sequence ID" value="RAL65330.1"/>
    <property type="molecule type" value="Genomic_DNA"/>
</dbReference>
<dbReference type="PANTHER" id="PTHR11129:SF2">
    <property type="entry name" value="GERANYLGERANYL TRANSFERASE TYPE-2 SUBUNIT ALPHA"/>
    <property type="match status" value="1"/>
</dbReference>
<dbReference type="EC" id="2.5.1.60" evidence="6"/>
<gene>
    <name evidence="8" type="ORF">DID88_000898</name>
</gene>
<name>A0A395IYJ9_9HELO</name>
<evidence type="ECO:0000256" key="2">
    <source>
        <dbReference type="ARBA" id="ARBA00022602"/>
    </source>
</evidence>
<evidence type="ECO:0000256" key="6">
    <source>
        <dbReference type="RuleBase" id="RU367120"/>
    </source>
</evidence>
<dbReference type="PANTHER" id="PTHR11129">
    <property type="entry name" value="PROTEIN FARNESYLTRANSFERASE ALPHA SUBUNIT/RAB GERANYLGERANYL TRANSFERASE ALPHA SUBUNIT"/>
    <property type="match status" value="1"/>
</dbReference>
<dbReference type="GO" id="GO:0097354">
    <property type="term" value="P:prenylation"/>
    <property type="evidence" value="ECO:0007669"/>
    <property type="project" value="UniProtKB-UniRule"/>
</dbReference>
<keyword evidence="3 6" id="KW-0808">Transferase</keyword>
<comment type="catalytic activity">
    <reaction evidence="5 6">
        <text>geranylgeranyl diphosphate + L-cysteinyl-[protein] = S-geranylgeranyl-L-cysteinyl-[protein] + diphosphate</text>
        <dbReference type="Rhea" id="RHEA:21240"/>
        <dbReference type="Rhea" id="RHEA-COMP:10131"/>
        <dbReference type="Rhea" id="RHEA-COMP:11537"/>
        <dbReference type="ChEBI" id="CHEBI:29950"/>
        <dbReference type="ChEBI" id="CHEBI:33019"/>
        <dbReference type="ChEBI" id="CHEBI:57533"/>
        <dbReference type="ChEBI" id="CHEBI:86021"/>
        <dbReference type="EC" id="2.5.1.60"/>
    </reaction>
</comment>
<evidence type="ECO:0000256" key="5">
    <source>
        <dbReference type="ARBA" id="ARBA00047658"/>
    </source>
</evidence>
<evidence type="ECO:0000256" key="3">
    <source>
        <dbReference type="ARBA" id="ARBA00022679"/>
    </source>
</evidence>
<feature type="region of interest" description="Disordered" evidence="7">
    <location>
        <begin position="1"/>
        <end position="22"/>
    </location>
</feature>
<protein>
    <recommendedName>
        <fullName evidence="6">Geranylgeranyl transferase type-2 subunit alpha</fullName>
        <ecNumber evidence="6">2.5.1.60</ecNumber>
    </recommendedName>
    <alternativeName>
        <fullName evidence="6">Geranylgeranyl transferase type II subunit alpha</fullName>
    </alternativeName>
</protein>